<dbReference type="PANTHER" id="PTHR31376">
    <property type="entry name" value="OS09G0467300 PROTEIN-RELATED"/>
    <property type="match status" value="1"/>
</dbReference>
<dbReference type="Pfam" id="PF16913">
    <property type="entry name" value="PUNUT"/>
    <property type="match status" value="2"/>
</dbReference>
<accession>A0AAV6JKU1</accession>
<dbReference type="GO" id="GO:0005345">
    <property type="term" value="F:purine nucleobase transmembrane transporter activity"/>
    <property type="evidence" value="ECO:0007669"/>
    <property type="project" value="UniProtKB-ARBA"/>
</dbReference>
<name>A0AAV6JKU1_9ERIC</name>
<dbReference type="GO" id="GO:0015211">
    <property type="term" value="F:purine nucleoside transmembrane transporter activity"/>
    <property type="evidence" value="ECO:0007669"/>
    <property type="project" value="InterPro"/>
</dbReference>
<comment type="subcellular location">
    <subcellularLocation>
        <location evidence="1">Membrane</location>
        <topology evidence="1">Multi-pass membrane protein</topology>
    </subcellularLocation>
</comment>
<reference evidence="8" key="1">
    <citation type="submission" date="2020-08" db="EMBL/GenBank/DDBJ databases">
        <title>Plant Genome Project.</title>
        <authorList>
            <person name="Zhang R.-G."/>
        </authorList>
    </citation>
    <scope>NUCLEOTIDE SEQUENCE</scope>
    <source>
        <strain evidence="8">WSP0</strain>
        <tissue evidence="8">Leaf</tissue>
    </source>
</reference>
<keyword evidence="9" id="KW-1185">Reference proteome</keyword>
<dbReference type="AlphaFoldDB" id="A0AAV6JKU1"/>
<dbReference type="SUPFAM" id="SSF103481">
    <property type="entry name" value="Multidrug resistance efflux transporter EmrE"/>
    <property type="match status" value="1"/>
</dbReference>
<dbReference type="InterPro" id="IPR030182">
    <property type="entry name" value="PUP_plant"/>
</dbReference>
<comment type="caution">
    <text evidence="8">The sequence shown here is derived from an EMBL/GenBank/DDBJ whole genome shotgun (WGS) entry which is preliminary data.</text>
</comment>
<feature type="transmembrane region" description="Helical" evidence="7">
    <location>
        <begin position="34"/>
        <end position="54"/>
    </location>
</feature>
<evidence type="ECO:0000313" key="9">
    <source>
        <dbReference type="Proteomes" id="UP000823749"/>
    </source>
</evidence>
<feature type="transmembrane region" description="Helical" evidence="7">
    <location>
        <begin position="61"/>
        <end position="81"/>
    </location>
</feature>
<protein>
    <recommendedName>
        <fullName evidence="10">EamA domain-containing protein</fullName>
    </recommendedName>
</protein>
<organism evidence="8 9">
    <name type="scientific">Rhododendron griersonianum</name>
    <dbReference type="NCBI Taxonomy" id="479676"/>
    <lineage>
        <taxon>Eukaryota</taxon>
        <taxon>Viridiplantae</taxon>
        <taxon>Streptophyta</taxon>
        <taxon>Embryophyta</taxon>
        <taxon>Tracheophyta</taxon>
        <taxon>Spermatophyta</taxon>
        <taxon>Magnoliopsida</taxon>
        <taxon>eudicotyledons</taxon>
        <taxon>Gunneridae</taxon>
        <taxon>Pentapetalae</taxon>
        <taxon>asterids</taxon>
        <taxon>Ericales</taxon>
        <taxon>Ericaceae</taxon>
        <taxon>Ericoideae</taxon>
        <taxon>Rhodoreae</taxon>
        <taxon>Rhododendron</taxon>
    </lineage>
</organism>
<comment type="similarity">
    <text evidence="2">Belongs to the purine permeases (TC 2.A.7.14) family.</text>
</comment>
<evidence type="ECO:0000256" key="5">
    <source>
        <dbReference type="ARBA" id="ARBA00022989"/>
    </source>
</evidence>
<evidence type="ECO:0000256" key="6">
    <source>
        <dbReference type="ARBA" id="ARBA00023136"/>
    </source>
</evidence>
<dbReference type="Proteomes" id="UP000823749">
    <property type="component" value="Chromosome 7"/>
</dbReference>
<evidence type="ECO:0000256" key="7">
    <source>
        <dbReference type="SAM" id="Phobius"/>
    </source>
</evidence>
<proteinExistence type="inferred from homology"/>
<evidence type="ECO:0000256" key="2">
    <source>
        <dbReference type="ARBA" id="ARBA00006213"/>
    </source>
</evidence>
<evidence type="ECO:0008006" key="10">
    <source>
        <dbReference type="Google" id="ProtNLM"/>
    </source>
</evidence>
<sequence length="206" mass="22636">MREPVFLAAAFIGVLTGLRDYFYAYGVARLPVSTSALVNASRLSFTAVFAFLLVKQKFTLYSINAVALLAVGAGVLALHASSDRPKGEPNKEYYMGFFMTVTAAVLYGRFPKRLEILNWAKTTYYVLLVCFGIICQCFFLGAIGVVFSASSLFSAIITAVLLPDLPVIEILAVIFYCEKFQADKGVSLVLSLWGFASYFYGEIDKT</sequence>
<dbReference type="GO" id="GO:0016020">
    <property type="term" value="C:membrane"/>
    <property type="evidence" value="ECO:0007669"/>
    <property type="project" value="UniProtKB-SubCell"/>
</dbReference>
<evidence type="ECO:0000256" key="3">
    <source>
        <dbReference type="ARBA" id="ARBA00022448"/>
    </source>
</evidence>
<gene>
    <name evidence="8" type="ORF">RHGRI_021610</name>
</gene>
<keyword evidence="6 7" id="KW-0472">Membrane</keyword>
<feature type="transmembrane region" description="Helical" evidence="7">
    <location>
        <begin position="153"/>
        <end position="177"/>
    </location>
</feature>
<evidence type="ECO:0000256" key="1">
    <source>
        <dbReference type="ARBA" id="ARBA00004141"/>
    </source>
</evidence>
<evidence type="ECO:0000313" key="8">
    <source>
        <dbReference type="EMBL" id="KAG5541826.1"/>
    </source>
</evidence>
<keyword evidence="4 7" id="KW-0812">Transmembrane</keyword>
<keyword evidence="5 7" id="KW-1133">Transmembrane helix</keyword>
<feature type="transmembrane region" description="Helical" evidence="7">
    <location>
        <begin position="93"/>
        <end position="110"/>
    </location>
</feature>
<feature type="transmembrane region" description="Helical" evidence="7">
    <location>
        <begin position="122"/>
        <end position="147"/>
    </location>
</feature>
<dbReference type="EMBL" id="JACTNZ010000007">
    <property type="protein sequence ID" value="KAG5541826.1"/>
    <property type="molecule type" value="Genomic_DNA"/>
</dbReference>
<evidence type="ECO:0000256" key="4">
    <source>
        <dbReference type="ARBA" id="ARBA00022692"/>
    </source>
</evidence>
<dbReference type="PANTHER" id="PTHR31376:SF1">
    <property type="entry name" value="PURINE PERMEASE 2"/>
    <property type="match status" value="1"/>
</dbReference>
<dbReference type="InterPro" id="IPR037185">
    <property type="entry name" value="EmrE-like"/>
</dbReference>
<keyword evidence="3" id="KW-0813">Transport</keyword>